<proteinExistence type="inferred from homology"/>
<keyword evidence="4" id="KW-1185">Reference proteome</keyword>
<dbReference type="EMBL" id="JAXCGZ010004421">
    <property type="protein sequence ID" value="KAK7081807.1"/>
    <property type="molecule type" value="Genomic_DNA"/>
</dbReference>
<dbReference type="InterPro" id="IPR026716">
    <property type="entry name" value="PBIR1/2/3"/>
</dbReference>
<evidence type="ECO:0000313" key="4">
    <source>
        <dbReference type="Proteomes" id="UP001381693"/>
    </source>
</evidence>
<protein>
    <recommendedName>
        <fullName evidence="5">Protein FAM122A</fullName>
    </recommendedName>
</protein>
<feature type="region of interest" description="Disordered" evidence="2">
    <location>
        <begin position="390"/>
        <end position="504"/>
    </location>
</feature>
<dbReference type="PANTHER" id="PTHR22227">
    <property type="entry name" value="FAMILY WITH SEQUENCE SIMILARITY 122B ISOFORM X1"/>
    <property type="match status" value="1"/>
</dbReference>
<dbReference type="Proteomes" id="UP001381693">
    <property type="component" value="Unassembled WGS sequence"/>
</dbReference>
<evidence type="ECO:0000256" key="1">
    <source>
        <dbReference type="ARBA" id="ARBA00006725"/>
    </source>
</evidence>
<reference evidence="3 4" key="1">
    <citation type="submission" date="2023-11" db="EMBL/GenBank/DDBJ databases">
        <title>Halocaridina rubra genome assembly.</title>
        <authorList>
            <person name="Smith C."/>
        </authorList>
    </citation>
    <scope>NUCLEOTIDE SEQUENCE [LARGE SCALE GENOMIC DNA]</scope>
    <source>
        <strain evidence="3">EP-1</strain>
        <tissue evidence="3">Whole</tissue>
    </source>
</reference>
<evidence type="ECO:0000256" key="2">
    <source>
        <dbReference type="SAM" id="MobiDB-lite"/>
    </source>
</evidence>
<dbReference type="GO" id="GO:0004865">
    <property type="term" value="F:protein serine/threonine phosphatase inhibitor activity"/>
    <property type="evidence" value="ECO:0007669"/>
    <property type="project" value="InterPro"/>
</dbReference>
<evidence type="ECO:0008006" key="5">
    <source>
        <dbReference type="Google" id="ProtNLM"/>
    </source>
</evidence>
<dbReference type="AlphaFoldDB" id="A0AAN8XCU6"/>
<dbReference type="PANTHER" id="PTHR22227:SF6">
    <property type="entry name" value="FAMILY WITH SEQUENCE SIMILARITY 122B ISOFORM X1"/>
    <property type="match status" value="1"/>
</dbReference>
<feature type="compositionally biased region" description="Low complexity" evidence="2">
    <location>
        <begin position="1"/>
        <end position="26"/>
    </location>
</feature>
<comment type="similarity">
    <text evidence="1">Belongs to the FAM122 family.</text>
</comment>
<comment type="caution">
    <text evidence="3">The sequence shown here is derived from an EMBL/GenBank/DDBJ whole genome shotgun (WGS) entry which is preliminary data.</text>
</comment>
<feature type="compositionally biased region" description="Basic and acidic residues" evidence="2">
    <location>
        <begin position="425"/>
        <end position="452"/>
    </location>
</feature>
<feature type="region of interest" description="Disordered" evidence="2">
    <location>
        <begin position="303"/>
        <end position="377"/>
    </location>
</feature>
<evidence type="ECO:0000313" key="3">
    <source>
        <dbReference type="EMBL" id="KAK7081807.1"/>
    </source>
</evidence>
<feature type="region of interest" description="Disordered" evidence="2">
    <location>
        <begin position="1"/>
        <end position="64"/>
    </location>
</feature>
<feature type="compositionally biased region" description="Basic and acidic residues" evidence="2">
    <location>
        <begin position="407"/>
        <end position="418"/>
    </location>
</feature>
<organism evidence="3 4">
    <name type="scientific">Halocaridina rubra</name>
    <name type="common">Hawaiian red shrimp</name>
    <dbReference type="NCBI Taxonomy" id="373956"/>
    <lineage>
        <taxon>Eukaryota</taxon>
        <taxon>Metazoa</taxon>
        <taxon>Ecdysozoa</taxon>
        <taxon>Arthropoda</taxon>
        <taxon>Crustacea</taxon>
        <taxon>Multicrustacea</taxon>
        <taxon>Malacostraca</taxon>
        <taxon>Eumalacostraca</taxon>
        <taxon>Eucarida</taxon>
        <taxon>Decapoda</taxon>
        <taxon>Pleocyemata</taxon>
        <taxon>Caridea</taxon>
        <taxon>Atyoidea</taxon>
        <taxon>Atyidae</taxon>
        <taxon>Halocaridina</taxon>
    </lineage>
</organism>
<accession>A0AAN8XCU6</accession>
<name>A0AAN8XCU6_HALRR</name>
<gene>
    <name evidence="3" type="ORF">SK128_025336</name>
</gene>
<feature type="compositionally biased region" description="Polar residues" evidence="2">
    <location>
        <begin position="366"/>
        <end position="377"/>
    </location>
</feature>
<sequence length="504" mass="53225">MDVDVSGASVSDSEGSGPSSSGHLSGQSGGGGSKLKRSSSAPMINQLVPQGPVSAPPTPSNAREMVSGEIHGAQPRVRRFSASFGPVSPLSPGSSRGSGPLRVCQLRVEEGMDVVNREAAHERTIQSALQITDTLSQSWEDLTLTEDVGRPKSHSISSGSITTSMASSLNISSNMSQSVSGSLATMRRDFTDPLHLTIAPVVVPLTGCGASPTRGVGRQCFSPSLQQHVRNASFCPSPSPTKKTFATRRSLSPIALRPSPLGIKRKWEMDDRYEPFLTPSKRASTCNTDRCIGGLLITQPHSVGSLESTPSPAGAGSLGSVGTPESVCSSGSPGLSVPPYSPASLAETPAQTPDPPPHLFKPVSPALTTDQATSYSNQDHSDRFVNQEQGNRFSSQNHGERFGSQSHSERYREQEQRELLIGQQHGDRFGRRDHSSERSDRFGRDSSRDGFGEGKGGAGGGCGDTSDGSSSDAMITEDVPPTSDLKSYQEMDLSESLTHPPLNI</sequence>
<feature type="compositionally biased region" description="Gly residues" evidence="2">
    <location>
        <begin position="453"/>
        <end position="463"/>
    </location>
</feature>